<comment type="subcellular location">
    <subcellularLocation>
        <location evidence="1 13">Cell membrane</location>
        <topology evidence="1 13">Multi-pass membrane protein</topology>
    </subcellularLocation>
</comment>
<evidence type="ECO:0000256" key="3">
    <source>
        <dbReference type="ARBA" id="ARBA00022606"/>
    </source>
</evidence>
<feature type="transmembrane region" description="Helical" evidence="13">
    <location>
        <begin position="61"/>
        <end position="81"/>
    </location>
</feature>
<keyword evidence="4 12" id="KW-0812">Transmembrane</keyword>
<dbReference type="Gene3D" id="1.20.1070.10">
    <property type="entry name" value="Rhodopsin 7-helix transmembrane proteins"/>
    <property type="match status" value="1"/>
</dbReference>
<gene>
    <name evidence="15" type="primary">OR6S1</name>
    <name evidence="15" type="ORF">Y1Q_0015049</name>
</gene>
<dbReference type="GO" id="GO:0005886">
    <property type="term" value="C:plasma membrane"/>
    <property type="evidence" value="ECO:0007669"/>
    <property type="project" value="UniProtKB-SubCell"/>
</dbReference>
<feature type="domain" description="G-protein coupled receptors family 1 profile" evidence="14">
    <location>
        <begin position="40"/>
        <end position="289"/>
    </location>
</feature>
<dbReference type="FunFam" id="1.20.1070.10:FF:000010">
    <property type="entry name" value="Olfactory receptor"/>
    <property type="match status" value="1"/>
</dbReference>
<evidence type="ECO:0000256" key="6">
    <source>
        <dbReference type="ARBA" id="ARBA00022989"/>
    </source>
</evidence>
<feature type="transmembrane region" description="Helical" evidence="13">
    <location>
        <begin position="101"/>
        <end position="119"/>
    </location>
</feature>
<keyword evidence="10" id="KW-0325">Glycoprotein</keyword>
<evidence type="ECO:0000256" key="2">
    <source>
        <dbReference type="ARBA" id="ARBA00022475"/>
    </source>
</evidence>
<reference evidence="15 16" key="1">
    <citation type="journal article" date="2012" name="Genome Biol.">
        <title>Sequencing three crocodilian genomes to illuminate the evolution of archosaurs and amniotes.</title>
        <authorList>
            <person name="St John J.A."/>
            <person name="Braun E.L."/>
            <person name="Isberg S.R."/>
            <person name="Miles L.G."/>
            <person name="Chong A.Y."/>
            <person name="Gongora J."/>
            <person name="Dalzell P."/>
            <person name="Moran C."/>
            <person name="Bed'hom B."/>
            <person name="Abzhanov A."/>
            <person name="Burgess S.C."/>
            <person name="Cooksey A.M."/>
            <person name="Castoe T.A."/>
            <person name="Crawford N.G."/>
            <person name="Densmore L.D."/>
            <person name="Drew J.C."/>
            <person name="Edwards S.V."/>
            <person name="Faircloth B.C."/>
            <person name="Fujita M.K."/>
            <person name="Greenwold M.J."/>
            <person name="Hoffmann F.G."/>
            <person name="Howard J.M."/>
            <person name="Iguchi T."/>
            <person name="Janes D.E."/>
            <person name="Khan S.Y."/>
            <person name="Kohno S."/>
            <person name="de Koning A.J."/>
            <person name="Lance S.L."/>
            <person name="McCarthy F.M."/>
            <person name="McCormack J.E."/>
            <person name="Merchant M.E."/>
            <person name="Peterson D.G."/>
            <person name="Pollock D.D."/>
            <person name="Pourmand N."/>
            <person name="Raney B.J."/>
            <person name="Roessler K.A."/>
            <person name="Sanford J.R."/>
            <person name="Sawyer R.H."/>
            <person name="Schmidt C.J."/>
            <person name="Triplett E.W."/>
            <person name="Tuberville T.D."/>
            <person name="Venegas-Anaya M."/>
            <person name="Howard J.T."/>
            <person name="Jarvis E.D."/>
            <person name="Guillette L.J.Jr."/>
            <person name="Glenn T.C."/>
            <person name="Green R.E."/>
            <person name="Ray D.A."/>
        </authorList>
    </citation>
    <scope>NUCLEOTIDE SEQUENCE [LARGE SCALE GENOMIC DNA]</scope>
    <source>
        <strain evidence="15">KSC_2009_1</strain>
    </source>
</reference>
<dbReference type="Pfam" id="PF13853">
    <property type="entry name" value="7tm_4"/>
    <property type="match status" value="1"/>
</dbReference>
<dbReference type="InterPro" id="IPR000276">
    <property type="entry name" value="GPCR_Rhodpsn"/>
</dbReference>
<comment type="caution">
    <text evidence="15">The sequence shown here is derived from an EMBL/GenBank/DDBJ whole genome shotgun (WGS) entry which is preliminary data.</text>
</comment>
<dbReference type="PRINTS" id="PR00237">
    <property type="entry name" value="GPCRRHODOPSN"/>
</dbReference>
<keyword evidence="7 12" id="KW-0297">G-protein coupled receptor</keyword>
<evidence type="ECO:0000256" key="11">
    <source>
        <dbReference type="ARBA" id="ARBA00023224"/>
    </source>
</evidence>
<evidence type="ECO:0000256" key="5">
    <source>
        <dbReference type="ARBA" id="ARBA00022725"/>
    </source>
</evidence>
<dbReference type="InterPro" id="IPR017452">
    <property type="entry name" value="GPCR_Rhodpsn_7TM"/>
</dbReference>
<evidence type="ECO:0000256" key="10">
    <source>
        <dbReference type="ARBA" id="ARBA00023180"/>
    </source>
</evidence>
<organism evidence="15 16">
    <name type="scientific">Alligator mississippiensis</name>
    <name type="common">American alligator</name>
    <dbReference type="NCBI Taxonomy" id="8496"/>
    <lineage>
        <taxon>Eukaryota</taxon>
        <taxon>Metazoa</taxon>
        <taxon>Chordata</taxon>
        <taxon>Craniata</taxon>
        <taxon>Vertebrata</taxon>
        <taxon>Euteleostomi</taxon>
        <taxon>Archelosauria</taxon>
        <taxon>Archosauria</taxon>
        <taxon>Crocodylia</taxon>
        <taxon>Alligatoridae</taxon>
        <taxon>Alligatorinae</taxon>
        <taxon>Alligator</taxon>
    </lineage>
</organism>
<dbReference type="PANTHER" id="PTHR26454:SF1">
    <property type="entry name" value="OLFACTORY RECEPTOR"/>
    <property type="match status" value="1"/>
</dbReference>
<evidence type="ECO:0000256" key="1">
    <source>
        <dbReference type="ARBA" id="ARBA00004651"/>
    </source>
</evidence>
<dbReference type="GO" id="GO:0004984">
    <property type="term" value="F:olfactory receptor activity"/>
    <property type="evidence" value="ECO:0007669"/>
    <property type="project" value="InterPro"/>
</dbReference>
<evidence type="ECO:0000313" key="15">
    <source>
        <dbReference type="EMBL" id="KYO25249.1"/>
    </source>
</evidence>
<proteinExistence type="inferred from homology"/>
<dbReference type="SUPFAM" id="SSF81321">
    <property type="entry name" value="Family A G protein-coupled receptor-like"/>
    <property type="match status" value="1"/>
</dbReference>
<evidence type="ECO:0000256" key="4">
    <source>
        <dbReference type="ARBA" id="ARBA00022692"/>
    </source>
</evidence>
<dbReference type="CDD" id="cd15912">
    <property type="entry name" value="7tmA_OR6C-like"/>
    <property type="match status" value="1"/>
</dbReference>
<dbReference type="InterPro" id="IPR000725">
    <property type="entry name" value="Olfact_rcpt"/>
</dbReference>
<evidence type="ECO:0000259" key="14">
    <source>
        <dbReference type="PROSITE" id="PS50262"/>
    </source>
</evidence>
<dbReference type="InterPro" id="IPR047132">
    <property type="entry name" value="Olfact_rcpt_6C-like"/>
</dbReference>
<evidence type="ECO:0000256" key="12">
    <source>
        <dbReference type="RuleBase" id="RU000688"/>
    </source>
</evidence>
<comment type="similarity">
    <text evidence="12">Belongs to the G-protein coupled receptor 1 family.</text>
</comment>
<evidence type="ECO:0000256" key="9">
    <source>
        <dbReference type="ARBA" id="ARBA00023170"/>
    </source>
</evidence>
<keyword evidence="8 13" id="KW-0472">Membrane</keyword>
<protein>
    <recommendedName>
        <fullName evidence="13">Olfactory receptor</fullName>
    </recommendedName>
</protein>
<keyword evidence="3 13" id="KW-0716">Sensory transduction</keyword>
<dbReference type="EMBL" id="AKHW03005893">
    <property type="protein sequence ID" value="KYO25249.1"/>
    <property type="molecule type" value="Genomic_DNA"/>
</dbReference>
<evidence type="ECO:0000313" key="16">
    <source>
        <dbReference type="Proteomes" id="UP000050525"/>
    </source>
</evidence>
<evidence type="ECO:0000256" key="8">
    <source>
        <dbReference type="ARBA" id="ARBA00023136"/>
    </source>
</evidence>
<accession>A0A151MLD9</accession>
<dbReference type="AlphaFoldDB" id="A0A151MLD9"/>
<feature type="transmembrane region" description="Helical" evidence="13">
    <location>
        <begin position="271"/>
        <end position="291"/>
    </location>
</feature>
<keyword evidence="9 12" id="KW-0675">Receptor</keyword>
<name>A0A151MLD9_ALLMI</name>
<sequence>MENLTISVTEFILVGFPATYRFQVLLFATFFSIYTVTMMGNLLIIMLVLADYRLHTPMYIFIANLSILEVLLTSTVIPKMLANMVSNRKTISFPSCITQAYFYFLTGSTEFFLLAVMSFDRYVAICNPLRYAVIMSTHVCFQLVAASWTWGFLALITPTILVSQLSYCGPNVINHFFCDVAPLLKLSCSDTYIIEVVEFAISALLLLGSLLVTVVSYTVIIATILRIPSAADRQKAFSTCASHIIVVTLFYGSSIFIYVRPNKSQSLDLDRAASVLNTVVTPLLNPFIYSLRNKQVKEALRDVLRKKIYYFHESWDT</sequence>
<dbReference type="GO" id="GO:0004930">
    <property type="term" value="F:G protein-coupled receptor activity"/>
    <property type="evidence" value="ECO:0007669"/>
    <property type="project" value="UniProtKB-KW"/>
</dbReference>
<feature type="transmembrane region" description="Helical" evidence="13">
    <location>
        <begin position="199"/>
        <end position="225"/>
    </location>
</feature>
<keyword evidence="11 12" id="KW-0807">Transducer</keyword>
<keyword evidence="16" id="KW-1185">Reference proteome</keyword>
<dbReference type="Proteomes" id="UP000050525">
    <property type="component" value="Unassembled WGS sequence"/>
</dbReference>
<keyword evidence="6 13" id="KW-1133">Transmembrane helix</keyword>
<dbReference type="PANTHER" id="PTHR26454">
    <property type="entry name" value="OLFACTORY RECEPTOR"/>
    <property type="match status" value="1"/>
</dbReference>
<dbReference type="PROSITE" id="PS50262">
    <property type="entry name" value="G_PROTEIN_RECEP_F1_2"/>
    <property type="match status" value="1"/>
</dbReference>
<dbReference type="PRINTS" id="PR00245">
    <property type="entry name" value="OLFACTORYR"/>
</dbReference>
<keyword evidence="2 13" id="KW-1003">Cell membrane</keyword>
<keyword evidence="5 13" id="KW-0552">Olfaction</keyword>
<feature type="transmembrane region" description="Helical" evidence="13">
    <location>
        <begin position="131"/>
        <end position="156"/>
    </location>
</feature>
<feature type="transmembrane region" description="Helical" evidence="13">
    <location>
        <begin position="20"/>
        <end position="49"/>
    </location>
</feature>
<evidence type="ECO:0000256" key="7">
    <source>
        <dbReference type="ARBA" id="ARBA00023040"/>
    </source>
</evidence>
<feature type="transmembrane region" description="Helical" evidence="13">
    <location>
        <begin position="237"/>
        <end position="259"/>
    </location>
</feature>
<evidence type="ECO:0000256" key="13">
    <source>
        <dbReference type="RuleBase" id="RU363047"/>
    </source>
</evidence>
<dbReference type="PROSITE" id="PS00237">
    <property type="entry name" value="G_PROTEIN_RECEP_F1_1"/>
    <property type="match status" value="1"/>
</dbReference>